<evidence type="ECO:0000256" key="1">
    <source>
        <dbReference type="SAM" id="MobiDB-lite"/>
    </source>
</evidence>
<proteinExistence type="predicted"/>
<name>T1BHC1_9ZZZZ</name>
<reference evidence="2" key="1">
    <citation type="submission" date="2013-08" db="EMBL/GenBank/DDBJ databases">
        <authorList>
            <person name="Mendez C."/>
            <person name="Richter M."/>
            <person name="Ferrer M."/>
            <person name="Sanchez J."/>
        </authorList>
    </citation>
    <scope>NUCLEOTIDE SEQUENCE</scope>
</reference>
<organism evidence="2">
    <name type="scientific">mine drainage metagenome</name>
    <dbReference type="NCBI Taxonomy" id="410659"/>
    <lineage>
        <taxon>unclassified sequences</taxon>
        <taxon>metagenomes</taxon>
        <taxon>ecological metagenomes</taxon>
    </lineage>
</organism>
<gene>
    <name evidence="2" type="ORF">B2A_00579</name>
</gene>
<protein>
    <submittedName>
        <fullName evidence="2">Transposase, IS605 OrfB family</fullName>
    </submittedName>
</protein>
<sequence length="224" mass="24802">HLNARQEHAPWPGRDVYHQATRGGRFALHSQSVQQVFRAFDAAVDATRENRKAGRKKIRYPYRDKRFFPLMWPAQAMGLEAKRIVLPMGRGRPSLIFRRPAWLLGKCACKVVWNGIYNELHISLDEADAEPASPEETEQHATVDLGQIHQAAVVTNAGEALVVSGRGIRSIKRLHSKQLGAIQKKRSRCQRAPGAGRNSGEPKPSSRCAISAASGTCATRVPAR</sequence>
<feature type="non-terminal residue" evidence="2">
    <location>
        <position position="1"/>
    </location>
</feature>
<reference evidence="2" key="2">
    <citation type="journal article" date="2014" name="ISME J.">
        <title>Microbial stratification in low pH oxic and suboxic macroscopic growths along an acid mine drainage.</title>
        <authorList>
            <person name="Mendez-Garcia C."/>
            <person name="Mesa V."/>
            <person name="Sprenger R.R."/>
            <person name="Richter M."/>
            <person name="Diez M.S."/>
            <person name="Solano J."/>
            <person name="Bargiela R."/>
            <person name="Golyshina O.V."/>
            <person name="Manteca A."/>
            <person name="Ramos J.L."/>
            <person name="Gallego J.R."/>
            <person name="Llorente I."/>
            <person name="Martins Dos Santos V.A."/>
            <person name="Jensen O.N."/>
            <person name="Pelaez A.I."/>
            <person name="Sanchez J."/>
            <person name="Ferrer M."/>
        </authorList>
    </citation>
    <scope>NUCLEOTIDE SEQUENCE</scope>
</reference>
<feature type="region of interest" description="Disordered" evidence="1">
    <location>
        <begin position="182"/>
        <end position="212"/>
    </location>
</feature>
<comment type="caution">
    <text evidence="2">The sequence shown here is derived from an EMBL/GenBank/DDBJ whole genome shotgun (WGS) entry which is preliminary data.</text>
</comment>
<evidence type="ECO:0000313" key="2">
    <source>
        <dbReference type="EMBL" id="EQD68013.1"/>
    </source>
</evidence>
<accession>T1BHC1</accession>
<dbReference type="AlphaFoldDB" id="T1BHC1"/>
<dbReference type="EMBL" id="AUZZ01000451">
    <property type="protein sequence ID" value="EQD68013.1"/>
    <property type="molecule type" value="Genomic_DNA"/>
</dbReference>